<reference evidence="3" key="1">
    <citation type="journal article" date="2014" name="Int. J. Syst. Evol. Microbiol.">
        <title>Complete genome of a new Firmicutes species belonging to the dominant human colonic microbiota ('Ruminococcus bicirculans') reveals two chromosomes and a selective capacity to utilize plant glucans.</title>
        <authorList>
            <consortium name="NISC Comparative Sequencing Program"/>
            <person name="Wegmann U."/>
            <person name="Louis P."/>
            <person name="Goesmann A."/>
            <person name="Henrissat B."/>
            <person name="Duncan S.H."/>
            <person name="Flint H.J."/>
        </authorList>
    </citation>
    <scope>NUCLEOTIDE SEQUENCE</scope>
    <source>
        <strain evidence="3">NBRC 107715</strain>
    </source>
</reference>
<reference evidence="5" key="2">
    <citation type="journal article" date="2019" name="Int. J. Syst. Evol. Microbiol.">
        <title>The Global Catalogue of Microorganisms (GCM) 10K type strain sequencing project: providing services to taxonomists for standard genome sequencing and annotation.</title>
        <authorList>
            <consortium name="The Broad Institute Genomics Platform"/>
            <consortium name="The Broad Institute Genome Sequencing Center for Infectious Disease"/>
            <person name="Wu L."/>
            <person name="Ma J."/>
        </authorList>
    </citation>
    <scope>NUCLEOTIDE SEQUENCE [LARGE SCALE GENOMIC DNA]</scope>
    <source>
        <strain evidence="5">NBRC 107715</strain>
    </source>
</reference>
<dbReference type="EMBL" id="BSPK01000033">
    <property type="protein sequence ID" value="GLS64061.1"/>
    <property type="molecule type" value="Genomic_DNA"/>
</dbReference>
<evidence type="ECO:0000313" key="2">
    <source>
        <dbReference type="EMBL" id="GEP04030.1"/>
    </source>
</evidence>
<dbReference type="Proteomes" id="UP001156856">
    <property type="component" value="Unassembled WGS sequence"/>
</dbReference>
<dbReference type="AlphaFoldDB" id="A0A512J246"/>
<protein>
    <submittedName>
        <fullName evidence="2">Uncharacterized protein</fullName>
    </submittedName>
</protein>
<feature type="region of interest" description="Disordered" evidence="1">
    <location>
        <begin position="1"/>
        <end position="24"/>
    </location>
</feature>
<evidence type="ECO:0000313" key="3">
    <source>
        <dbReference type="EMBL" id="GLS64061.1"/>
    </source>
</evidence>
<gene>
    <name evidence="3" type="ORF">GCM10007888_24420</name>
    <name evidence="2" type="ORF">MOX02_20680</name>
</gene>
<dbReference type="RefSeq" id="WP_170267788.1">
    <property type="nucleotide sequence ID" value="NZ_BJZU01000033.1"/>
</dbReference>
<evidence type="ECO:0000256" key="1">
    <source>
        <dbReference type="SAM" id="MobiDB-lite"/>
    </source>
</evidence>
<evidence type="ECO:0000313" key="5">
    <source>
        <dbReference type="Proteomes" id="UP001156856"/>
    </source>
</evidence>
<comment type="caution">
    <text evidence="2">The sequence shown here is derived from an EMBL/GenBank/DDBJ whole genome shotgun (WGS) entry which is preliminary data.</text>
</comment>
<reference evidence="2 4" key="3">
    <citation type="submission" date="2019-07" db="EMBL/GenBank/DDBJ databases">
        <title>Whole genome shotgun sequence of Methylobacterium oxalidis NBRC 107715.</title>
        <authorList>
            <person name="Hosoyama A."/>
            <person name="Uohara A."/>
            <person name="Ohji S."/>
            <person name="Ichikawa N."/>
        </authorList>
    </citation>
    <scope>NUCLEOTIDE SEQUENCE [LARGE SCALE GENOMIC DNA]</scope>
    <source>
        <strain evidence="2 4">NBRC 107715</strain>
    </source>
</reference>
<evidence type="ECO:0000313" key="4">
    <source>
        <dbReference type="Proteomes" id="UP000321960"/>
    </source>
</evidence>
<keyword evidence="5" id="KW-1185">Reference proteome</keyword>
<sequence>MSDSPAPKPAPQMPAAQAPAVDPKLGTMTPETFRFLAGLLAYVKALEARIAALEA</sequence>
<feature type="compositionally biased region" description="Pro residues" evidence="1">
    <location>
        <begin position="1"/>
        <end position="12"/>
    </location>
</feature>
<organism evidence="2 4">
    <name type="scientific">Methylobacterium oxalidis</name>
    <dbReference type="NCBI Taxonomy" id="944322"/>
    <lineage>
        <taxon>Bacteria</taxon>
        <taxon>Pseudomonadati</taxon>
        <taxon>Pseudomonadota</taxon>
        <taxon>Alphaproteobacteria</taxon>
        <taxon>Hyphomicrobiales</taxon>
        <taxon>Methylobacteriaceae</taxon>
        <taxon>Methylobacterium</taxon>
    </lineage>
</organism>
<accession>A0A512J246</accession>
<name>A0A512J246_9HYPH</name>
<dbReference type="Proteomes" id="UP000321960">
    <property type="component" value="Unassembled WGS sequence"/>
</dbReference>
<dbReference type="EMBL" id="BJZU01000033">
    <property type="protein sequence ID" value="GEP04030.1"/>
    <property type="molecule type" value="Genomic_DNA"/>
</dbReference>
<reference evidence="3" key="4">
    <citation type="submission" date="2023-01" db="EMBL/GenBank/DDBJ databases">
        <title>Draft genome sequence of Methylobacterium oxalidis strain NBRC 107715.</title>
        <authorList>
            <person name="Sun Q."/>
            <person name="Mori K."/>
        </authorList>
    </citation>
    <scope>NUCLEOTIDE SEQUENCE</scope>
    <source>
        <strain evidence="3">NBRC 107715</strain>
    </source>
</reference>
<proteinExistence type="predicted"/>